<dbReference type="EMBL" id="FNVU01000004">
    <property type="protein sequence ID" value="SEG31528.1"/>
    <property type="molecule type" value="Genomic_DNA"/>
</dbReference>
<feature type="domain" description="A-factor biosynthesis hotdog" evidence="1">
    <location>
        <begin position="31"/>
        <end position="155"/>
    </location>
</feature>
<dbReference type="InterPro" id="IPR047757">
    <property type="entry name" value="AfsA-like"/>
</dbReference>
<sequence length="314" mass="33520">MNPSVGDGSGRNSGEDDFAGLSWSRTVPREMVHRSSVAEVLLTDVRPDRAGGFEAAACWPRSHTTFPRDGSDLHSPLLVVETLRQLGIYLPLRYFGVAPTAHLLIRDLHFALMADREPRAGHGGTEVACAIGVHGVRRDEDGAVTGLRLEVRFSSGGTEFAQAGGGARFLAPDAYTAVRARHGSAADPPRPDAHGRPAPGTLAVAGHGDVLIARRSGVLAVEPADPRHPFFFDHSSDHLPGMVLLEAARQASAEASGGTLLRPTAGRLVATRFTEFTPLARIESVPHHRTCVFRIRQGTTCTAYGVLGYGRHPV</sequence>
<dbReference type="NCBIfam" id="NF041195">
    <property type="entry name" value="ScbA_BarX_GamBu"/>
    <property type="match status" value="1"/>
</dbReference>
<accession>A0A1H5Z583</accession>
<name>A0A1H5Z583_9ACTN</name>
<dbReference type="OrthoDB" id="7838374at2"/>
<keyword evidence="3" id="KW-1185">Reference proteome</keyword>
<protein>
    <submittedName>
        <fullName evidence="2">A-factor biosynthesis hotdog domain-containing protein</fullName>
    </submittedName>
</protein>
<dbReference type="AlphaFoldDB" id="A0A1H5Z583"/>
<evidence type="ECO:0000259" key="1">
    <source>
        <dbReference type="Pfam" id="PF03756"/>
    </source>
</evidence>
<dbReference type="Pfam" id="PF03756">
    <property type="entry name" value="AfsA"/>
    <property type="match status" value="2"/>
</dbReference>
<evidence type="ECO:0000313" key="2">
    <source>
        <dbReference type="EMBL" id="SEG31528.1"/>
    </source>
</evidence>
<dbReference type="RefSeq" id="WP_103885594.1">
    <property type="nucleotide sequence ID" value="NZ_FNVU01000004.1"/>
</dbReference>
<organism evidence="2 3">
    <name type="scientific">Actinacidiphila yanglinensis</name>
    <dbReference type="NCBI Taxonomy" id="310779"/>
    <lineage>
        <taxon>Bacteria</taxon>
        <taxon>Bacillati</taxon>
        <taxon>Actinomycetota</taxon>
        <taxon>Actinomycetes</taxon>
        <taxon>Kitasatosporales</taxon>
        <taxon>Streptomycetaceae</taxon>
        <taxon>Actinacidiphila</taxon>
    </lineage>
</organism>
<dbReference type="GO" id="GO:0016740">
    <property type="term" value="F:transferase activity"/>
    <property type="evidence" value="ECO:0007669"/>
    <property type="project" value="InterPro"/>
</dbReference>
<reference evidence="2 3" key="1">
    <citation type="submission" date="2016-10" db="EMBL/GenBank/DDBJ databases">
        <authorList>
            <person name="de Groot N.N."/>
        </authorList>
    </citation>
    <scope>NUCLEOTIDE SEQUENCE [LARGE SCALE GENOMIC DNA]</scope>
    <source>
        <strain evidence="2 3">CGMCC 4.2023</strain>
    </source>
</reference>
<feature type="domain" description="A-factor biosynthesis hotdog" evidence="1">
    <location>
        <begin position="224"/>
        <end position="253"/>
    </location>
</feature>
<gene>
    <name evidence="2" type="ORF">SAMN05216223_104319</name>
</gene>
<proteinExistence type="predicted"/>
<dbReference type="Proteomes" id="UP000236754">
    <property type="component" value="Unassembled WGS sequence"/>
</dbReference>
<dbReference type="InterPro" id="IPR005509">
    <property type="entry name" value="AfsA_hotdog_dom"/>
</dbReference>
<evidence type="ECO:0000313" key="3">
    <source>
        <dbReference type="Proteomes" id="UP000236754"/>
    </source>
</evidence>